<name>A0ABU7KNY5_9ACTN</name>
<dbReference type="EMBL" id="JAUUCC010000022">
    <property type="protein sequence ID" value="MEE2050993.1"/>
    <property type="molecule type" value="Genomic_DNA"/>
</dbReference>
<protein>
    <recommendedName>
        <fullName evidence="5">GTP cyclohydrolase 1</fullName>
        <ecNumber evidence="5">3.5.4.16</ecNumber>
    </recommendedName>
    <alternativeName>
        <fullName evidence="5">GTP cyclohydrolase I</fullName>
        <shortName evidence="5">GTP-CH-I</shortName>
    </alternativeName>
</protein>
<dbReference type="InterPro" id="IPR020602">
    <property type="entry name" value="GTP_CycHdrlase_I_dom"/>
</dbReference>
<comment type="caution">
    <text evidence="8">The sequence shown here is derived from an EMBL/GenBank/DDBJ whole genome shotgun (WGS) entry which is preliminary data.</text>
</comment>
<proteinExistence type="inferred from homology"/>
<accession>A0ABU7KNY5</accession>
<dbReference type="PANTHER" id="PTHR11109:SF7">
    <property type="entry name" value="GTP CYCLOHYDROLASE 1"/>
    <property type="match status" value="1"/>
</dbReference>
<dbReference type="EC" id="3.5.4.16" evidence="5"/>
<comment type="pathway">
    <text evidence="2 5">Cofactor biosynthesis; 7,8-dihydroneopterin triphosphate biosynthesis; 7,8-dihydroneopterin triphosphate from GTP: step 1/1.</text>
</comment>
<reference evidence="8 9" key="1">
    <citation type="submission" date="2023-07" db="EMBL/GenBank/DDBJ databases">
        <authorList>
            <person name="Girao M."/>
            <person name="Carvalho M.F."/>
        </authorList>
    </citation>
    <scope>NUCLEOTIDE SEQUENCE [LARGE SCALE GENOMIC DNA]</scope>
    <source>
        <strain evidence="8 9">66/93</strain>
    </source>
</reference>
<dbReference type="Pfam" id="PF01227">
    <property type="entry name" value="GTP_cyclohydroI"/>
    <property type="match status" value="1"/>
</dbReference>
<feature type="binding site" evidence="5">
    <location>
        <position position="96"/>
    </location>
    <ligand>
        <name>Zn(2+)</name>
        <dbReference type="ChEBI" id="CHEBI:29105"/>
    </ligand>
</feature>
<evidence type="ECO:0000256" key="3">
    <source>
        <dbReference type="ARBA" id="ARBA00022563"/>
    </source>
</evidence>
<dbReference type="Gene3D" id="3.30.1130.10">
    <property type="match status" value="1"/>
</dbReference>
<dbReference type="PANTHER" id="PTHR11109">
    <property type="entry name" value="GTP CYCLOHYDROLASE I"/>
    <property type="match status" value="1"/>
</dbReference>
<dbReference type="HAMAP" id="MF_00223">
    <property type="entry name" value="FolE"/>
    <property type="match status" value="1"/>
</dbReference>
<evidence type="ECO:0000256" key="6">
    <source>
        <dbReference type="SAM" id="MobiDB-lite"/>
    </source>
</evidence>
<feature type="binding site" evidence="5">
    <location>
        <position position="93"/>
    </location>
    <ligand>
        <name>Zn(2+)</name>
        <dbReference type="ChEBI" id="CHEBI:29105"/>
    </ligand>
</feature>
<comment type="catalytic activity">
    <reaction evidence="1 5">
        <text>GTP + H2O = 7,8-dihydroneopterin 3'-triphosphate + formate + H(+)</text>
        <dbReference type="Rhea" id="RHEA:17473"/>
        <dbReference type="ChEBI" id="CHEBI:15377"/>
        <dbReference type="ChEBI" id="CHEBI:15378"/>
        <dbReference type="ChEBI" id="CHEBI:15740"/>
        <dbReference type="ChEBI" id="CHEBI:37565"/>
        <dbReference type="ChEBI" id="CHEBI:58462"/>
        <dbReference type="EC" id="3.5.4.16"/>
    </reaction>
</comment>
<evidence type="ECO:0000256" key="1">
    <source>
        <dbReference type="ARBA" id="ARBA00001052"/>
    </source>
</evidence>
<keyword evidence="4 5" id="KW-0378">Hydrolase</keyword>
<organism evidence="8 9">
    <name type="scientific">Nocardiopsis tropica</name>
    <dbReference type="NCBI Taxonomy" id="109330"/>
    <lineage>
        <taxon>Bacteria</taxon>
        <taxon>Bacillati</taxon>
        <taxon>Actinomycetota</taxon>
        <taxon>Actinomycetes</taxon>
        <taxon>Streptosporangiales</taxon>
        <taxon>Nocardiopsidaceae</taxon>
        <taxon>Nocardiopsis</taxon>
    </lineage>
</organism>
<evidence type="ECO:0000256" key="2">
    <source>
        <dbReference type="ARBA" id="ARBA00005080"/>
    </source>
</evidence>
<feature type="domain" description="GTP cyclohydrolase I" evidence="7">
    <location>
        <begin position="23"/>
        <end position="200"/>
    </location>
</feature>
<dbReference type="NCBIfam" id="NF006826">
    <property type="entry name" value="PRK09347.1-3"/>
    <property type="match status" value="1"/>
</dbReference>
<dbReference type="RefSeq" id="WP_330158164.1">
    <property type="nucleotide sequence ID" value="NZ_BAAAJA010000011.1"/>
</dbReference>
<comment type="subunit">
    <text evidence="5">Homopolymer.</text>
</comment>
<dbReference type="Proteomes" id="UP001348641">
    <property type="component" value="Unassembled WGS sequence"/>
</dbReference>
<keyword evidence="5" id="KW-0862">Zinc</keyword>
<sequence length="207" mass="22160">MTTSATAAPSDRPLPASPEQTAAEHARAMLEALGIPCTSESMRRTPERYVRAIAEMTRGLRLDPDRHLGVLFPAESTNQGIIAAVDVPFVALCEHHLLPFPGRATVAYLPAPGARIVGLSKLARVLQEYAARPQVQERIGEQTVAALDKNLDVRGAACVIRSRHACMTLRGVEAHGAAMLTTHLTGELETDPALRAQVLSYGPSEAV</sequence>
<evidence type="ECO:0000256" key="5">
    <source>
        <dbReference type="HAMAP-Rule" id="MF_00223"/>
    </source>
</evidence>
<keyword evidence="5" id="KW-0547">Nucleotide-binding</keyword>
<evidence type="ECO:0000256" key="4">
    <source>
        <dbReference type="ARBA" id="ARBA00022801"/>
    </source>
</evidence>
<keyword evidence="5" id="KW-0342">GTP-binding</keyword>
<gene>
    <name evidence="5 8" type="primary">folE</name>
    <name evidence="8" type="ORF">Q8A49_10870</name>
</gene>
<dbReference type="InterPro" id="IPR001474">
    <property type="entry name" value="GTP_CycHdrlase_I"/>
</dbReference>
<dbReference type="InterPro" id="IPR043133">
    <property type="entry name" value="GTP-CH-I_C/QueF"/>
</dbReference>
<dbReference type="InterPro" id="IPR043134">
    <property type="entry name" value="GTP-CH-I_N"/>
</dbReference>
<comment type="similarity">
    <text evidence="5">Belongs to the GTP cyclohydrolase I family.</text>
</comment>
<evidence type="ECO:0000259" key="7">
    <source>
        <dbReference type="Pfam" id="PF01227"/>
    </source>
</evidence>
<keyword evidence="3 5" id="KW-0554">One-carbon metabolism</keyword>
<dbReference type="GO" id="GO:0003934">
    <property type="term" value="F:GTP cyclohydrolase I activity"/>
    <property type="evidence" value="ECO:0007669"/>
    <property type="project" value="UniProtKB-EC"/>
</dbReference>
<evidence type="ECO:0000313" key="8">
    <source>
        <dbReference type="EMBL" id="MEE2050993.1"/>
    </source>
</evidence>
<feature type="binding site" evidence="5">
    <location>
        <position position="166"/>
    </location>
    <ligand>
        <name>Zn(2+)</name>
        <dbReference type="ChEBI" id="CHEBI:29105"/>
    </ligand>
</feature>
<dbReference type="SUPFAM" id="SSF55620">
    <property type="entry name" value="Tetrahydrobiopterin biosynthesis enzymes-like"/>
    <property type="match status" value="1"/>
</dbReference>
<feature type="region of interest" description="Disordered" evidence="6">
    <location>
        <begin position="1"/>
        <end position="22"/>
    </location>
</feature>
<evidence type="ECO:0000313" key="9">
    <source>
        <dbReference type="Proteomes" id="UP001348641"/>
    </source>
</evidence>
<keyword evidence="5" id="KW-0479">Metal-binding</keyword>
<dbReference type="Gene3D" id="1.10.286.10">
    <property type="match status" value="1"/>
</dbReference>